<dbReference type="SMART" id="SM01208">
    <property type="entry name" value="G5"/>
    <property type="match status" value="1"/>
</dbReference>
<sequence length="433" mass="46671">MKNKIIFSSAFIILTILFIGALPTLVVDQTTTAKGAKQTIASIDVTGKNDEEITLLIEEAIAHWLAAPPRIIGSGTALTLTAEDVTFDITSTLAAYKAMTKKSFWQKTKPVQLPLEVSATEALQQKIAPQPWEQEETLQAALAQASMLADTEIIAIAKDNPSAHTLATATLTAPAAVEKLQEVVANLDGQVIAPGEIQSTVSLVSDLAVNQETLDFVATAIYYTVLQTTYGIIERSPQLTPPSYIEQGYEASIDKAGLKDMLYINEEAVAGVWQASLKDNRLTVAITAAEPTAKVNVTLRKNGAIQPKTIYRYSRSMAPGTEKVLEPGANGAQIEVVRTVVDEGKTKEEVITKDYYPPANRIVMTATKPKETPKETPPPAQTKPQTTTEQPTKDNPPLKSDGTPDASQDDGSGDKQVTKDGYYDKAGNFHSTK</sequence>
<dbReference type="EMBL" id="DYTV01000023">
    <property type="protein sequence ID" value="HJH10470.1"/>
    <property type="molecule type" value="Genomic_DNA"/>
</dbReference>
<evidence type="ECO:0000313" key="5">
    <source>
        <dbReference type="Proteomes" id="UP000700212"/>
    </source>
</evidence>
<dbReference type="InterPro" id="IPR052913">
    <property type="entry name" value="Glycopeptide_resist_protein"/>
</dbReference>
<evidence type="ECO:0000259" key="3">
    <source>
        <dbReference type="PROSITE" id="PS51109"/>
    </source>
</evidence>
<gene>
    <name evidence="4" type="ORF">K8V30_02045</name>
</gene>
<evidence type="ECO:0000256" key="1">
    <source>
        <dbReference type="ARBA" id="ARBA00022729"/>
    </source>
</evidence>
<keyword evidence="1" id="KW-0732">Signal</keyword>
<dbReference type="Pfam" id="PF07501">
    <property type="entry name" value="G5"/>
    <property type="match status" value="1"/>
</dbReference>
<dbReference type="InterPro" id="IPR011098">
    <property type="entry name" value="G5_dom"/>
</dbReference>
<reference evidence="4" key="2">
    <citation type="submission" date="2021-09" db="EMBL/GenBank/DDBJ databases">
        <authorList>
            <person name="Gilroy R."/>
        </authorList>
    </citation>
    <scope>NUCLEOTIDE SEQUENCE</scope>
    <source>
        <strain evidence="4">CHK160-4876</strain>
    </source>
</reference>
<dbReference type="PROSITE" id="PS51109">
    <property type="entry name" value="G5"/>
    <property type="match status" value="1"/>
</dbReference>
<dbReference type="PANTHER" id="PTHR35788">
    <property type="entry name" value="EXPORTED PROTEIN-RELATED"/>
    <property type="match status" value="1"/>
</dbReference>
<proteinExistence type="predicted"/>
<accession>A0A921NAV2</accession>
<name>A0A921NAV2_9BACL</name>
<evidence type="ECO:0000313" key="4">
    <source>
        <dbReference type="EMBL" id="HJH10470.1"/>
    </source>
</evidence>
<feature type="region of interest" description="Disordered" evidence="2">
    <location>
        <begin position="366"/>
        <end position="433"/>
    </location>
</feature>
<reference evidence="4" key="1">
    <citation type="journal article" date="2021" name="PeerJ">
        <title>Extensive microbial diversity within the chicken gut microbiome revealed by metagenomics and culture.</title>
        <authorList>
            <person name="Gilroy R."/>
            <person name="Ravi A."/>
            <person name="Getino M."/>
            <person name="Pursley I."/>
            <person name="Horton D.L."/>
            <person name="Alikhan N.F."/>
            <person name="Baker D."/>
            <person name="Gharbi K."/>
            <person name="Hall N."/>
            <person name="Watson M."/>
            <person name="Adriaenssens E.M."/>
            <person name="Foster-Nyarko E."/>
            <person name="Jarju S."/>
            <person name="Secka A."/>
            <person name="Antonio M."/>
            <person name="Oren A."/>
            <person name="Chaudhuri R.R."/>
            <person name="La Ragione R."/>
            <person name="Hildebrand F."/>
            <person name="Pallen M.J."/>
        </authorList>
    </citation>
    <scope>NUCLEOTIDE SEQUENCE</scope>
    <source>
        <strain evidence="4">CHK160-4876</strain>
    </source>
</reference>
<feature type="domain" description="G5" evidence="3">
    <location>
        <begin position="289"/>
        <end position="369"/>
    </location>
</feature>
<dbReference type="Gene3D" id="2.20.230.10">
    <property type="entry name" value="Resuscitation-promoting factor rpfb"/>
    <property type="match status" value="1"/>
</dbReference>
<protein>
    <submittedName>
        <fullName evidence="4">G5 domain-containing protein</fullName>
    </submittedName>
</protein>
<dbReference type="AlphaFoldDB" id="A0A921NAV2"/>
<comment type="caution">
    <text evidence="4">The sequence shown here is derived from an EMBL/GenBank/DDBJ whole genome shotgun (WGS) entry which is preliminary data.</text>
</comment>
<dbReference type="PANTHER" id="PTHR35788:SF1">
    <property type="entry name" value="EXPORTED PROTEIN"/>
    <property type="match status" value="1"/>
</dbReference>
<organism evidence="4 5">
    <name type="scientific">Metalysinibacillus jejuensis</name>
    <dbReference type="NCBI Taxonomy" id="914327"/>
    <lineage>
        <taxon>Bacteria</taxon>
        <taxon>Bacillati</taxon>
        <taxon>Bacillota</taxon>
        <taxon>Bacilli</taxon>
        <taxon>Bacillales</taxon>
        <taxon>Caryophanaceae</taxon>
        <taxon>Metalysinibacillus</taxon>
    </lineage>
</organism>
<feature type="compositionally biased region" description="Basic and acidic residues" evidence="2">
    <location>
        <begin position="412"/>
        <end position="423"/>
    </location>
</feature>
<dbReference type="Proteomes" id="UP000700212">
    <property type="component" value="Unassembled WGS sequence"/>
</dbReference>
<evidence type="ECO:0000256" key="2">
    <source>
        <dbReference type="SAM" id="MobiDB-lite"/>
    </source>
</evidence>